<dbReference type="GO" id="GO:0030246">
    <property type="term" value="F:carbohydrate binding"/>
    <property type="evidence" value="ECO:0007669"/>
    <property type="project" value="InterPro"/>
</dbReference>
<dbReference type="Proteomes" id="UP000233276">
    <property type="component" value="Chromosome"/>
</dbReference>
<dbReference type="RefSeq" id="WP_101305364.1">
    <property type="nucleotide sequence ID" value="NZ_CP025299.1"/>
</dbReference>
<organism evidence="4 5">
    <name type="scientific">Microbacterium hominis</name>
    <dbReference type="NCBI Taxonomy" id="162426"/>
    <lineage>
        <taxon>Bacteria</taxon>
        <taxon>Bacillati</taxon>
        <taxon>Actinomycetota</taxon>
        <taxon>Actinomycetes</taxon>
        <taxon>Micrococcales</taxon>
        <taxon>Microbacteriaceae</taxon>
        <taxon>Microbacterium</taxon>
    </lineage>
</organism>
<dbReference type="Gene3D" id="3.30.2080.10">
    <property type="entry name" value="GH92 mannosidase domain"/>
    <property type="match status" value="1"/>
</dbReference>
<feature type="compositionally biased region" description="Basic and acidic residues" evidence="1">
    <location>
        <begin position="165"/>
        <end position="186"/>
    </location>
</feature>
<dbReference type="Pfam" id="PF17678">
    <property type="entry name" value="Glyco_hydro_92N"/>
    <property type="match status" value="1"/>
</dbReference>
<dbReference type="AlphaFoldDB" id="A0A2K9DFU9"/>
<dbReference type="GO" id="GO:0000224">
    <property type="term" value="F:peptide-N4-(N-acetyl-beta-glucosaminyl)asparagine amidase activity"/>
    <property type="evidence" value="ECO:0007669"/>
    <property type="project" value="TreeGrafter"/>
</dbReference>
<feature type="domain" description="Glycosyl hydrolase family 92 N-terminal" evidence="3">
    <location>
        <begin position="173"/>
        <end position="366"/>
    </location>
</feature>
<dbReference type="InterPro" id="IPR005887">
    <property type="entry name" value="GH92_a_mannosidase_put"/>
</dbReference>
<dbReference type="GO" id="GO:0006516">
    <property type="term" value="P:glycoprotein catabolic process"/>
    <property type="evidence" value="ECO:0007669"/>
    <property type="project" value="TreeGrafter"/>
</dbReference>
<evidence type="ECO:0000313" key="5">
    <source>
        <dbReference type="Proteomes" id="UP000233276"/>
    </source>
</evidence>
<dbReference type="GO" id="GO:0005975">
    <property type="term" value="P:carbohydrate metabolic process"/>
    <property type="evidence" value="ECO:0007669"/>
    <property type="project" value="InterPro"/>
</dbReference>
<protein>
    <submittedName>
        <fullName evidence="4">Alpha-1,2-mannosidase</fullName>
    </submittedName>
</protein>
<dbReference type="Gene3D" id="1.20.1610.10">
    <property type="entry name" value="alpha-1,2-mannosidases domains"/>
    <property type="match status" value="1"/>
</dbReference>
<dbReference type="SUPFAM" id="SSF48208">
    <property type="entry name" value="Six-hairpin glycosidases"/>
    <property type="match status" value="1"/>
</dbReference>
<evidence type="ECO:0000256" key="1">
    <source>
        <dbReference type="SAM" id="MobiDB-lite"/>
    </source>
</evidence>
<dbReference type="InterPro" id="IPR014718">
    <property type="entry name" value="GH-type_carb-bd"/>
</dbReference>
<dbReference type="Gene3D" id="2.70.98.10">
    <property type="match status" value="1"/>
</dbReference>
<name>A0A2K9DFU9_9MICO</name>
<gene>
    <name evidence="4" type="ORF">CXR34_01880</name>
</gene>
<dbReference type="EMBL" id="CP025299">
    <property type="protein sequence ID" value="AUG28327.1"/>
    <property type="molecule type" value="Genomic_DNA"/>
</dbReference>
<dbReference type="InterPro" id="IPR012939">
    <property type="entry name" value="Glyco_hydro_92"/>
</dbReference>
<evidence type="ECO:0000313" key="4">
    <source>
        <dbReference type="EMBL" id="AUG28327.1"/>
    </source>
</evidence>
<sequence>MIALEPADGPADPPSSRPHTGVLGGTVFRYRFRPADGVVTVVVPGLDEVACTDDTVLHWAFYADGDAAVHAPWAALAVAVDARSGEDRLSVDPRVRDRYDFPIAAEAQFAARWSLPEQWNADSVGLAPFAGRTAAVEVILGAPGLTGVDEVSGYVEVRVERMPHGDRSPAERVDTRRGSHAGDRFSRGNTIPAVAVPHGFTFLVPATDARDQRWPYRPFVHDDDAGRRLEAVQFSHQPSPWIGDRGVLQVMPFDGSPASAPARRRRWIAPGSERAHPHVWMASLDGGLRVEATATDHVGLFRVCAPHADGDVGLVIDQPGRHGALTATADAVHGWVGEGDAEWGNGGRTFFVGVVRTTSGRAGRLDDDGRGDRAGFVAGRGELELRIAISFVSLEQARRSLALEAPEHLSFDQLRERTHAAWNTVVDRVRIPDLPASERPFRGLAHDDSRAQLASALYRLHLYPNAAHENAGTAEQPAPVYADPFVPSGPHSAEATGAPVVAGRLAVNNGYWDTYRTAWPLFSLVDPDGARRLLDGILEQQRRTGWMPRWSAPGYVDAMVGTSSDQILADGERWGLLDDAEAAFASGWRNAGERAPDARRGRKGIGRGRFLGYIPRDTHEGMSWSVENAISDAALARLARRLAARTPEPSASRYDALARWLANRSLSYRQLFDPAVGFFRGRDADGAFPGGRFDPRVWGGDYVETNAWGMSVSAVHDPAGLAQLYGGPRGLRTHLDRLFAEPETADRAYAGSYHQVIHEQREARALRSGMCAVSNQPAHHIPYMYTASDEPWRAGGVAHGLARRLFTGGHIGQGFPGDEDNGEMSAWWLWAALGLYPLDPASGALVIGSPLFDDISVARSDGSRLRIRTRRSGPGAHVLRSARVNGMPLGAPTLPVEVLAGDVELELDVGEVPEGALWTAPTPPAAPWHRDLTGTAGRALRSRGVWFAGRLFDDGAARGDRGVRLRTGAWAGWAFPATTVVTDATVTAVGAVEADALQWEASEDAVSWRPVAETAPTALAPDRTTPFRFAEPVRARFLRVRARQSVRLRQIELFDLGDAR</sequence>
<dbReference type="Pfam" id="PF07971">
    <property type="entry name" value="Glyco_hydro_92"/>
    <property type="match status" value="1"/>
</dbReference>
<feature type="domain" description="Glycosyl hydrolase family 92" evidence="2">
    <location>
        <begin position="396"/>
        <end position="909"/>
    </location>
</feature>
<feature type="region of interest" description="Disordered" evidence="1">
    <location>
        <begin position="1"/>
        <end position="20"/>
    </location>
</feature>
<dbReference type="PANTHER" id="PTHR12143">
    <property type="entry name" value="PEPTIDE N-GLYCANASE PNGASE -RELATED"/>
    <property type="match status" value="1"/>
</dbReference>
<dbReference type="PANTHER" id="PTHR12143:SF43">
    <property type="entry name" value="PUTATIVE-RELATED"/>
    <property type="match status" value="1"/>
</dbReference>
<dbReference type="InterPro" id="IPR041371">
    <property type="entry name" value="GH92_N"/>
</dbReference>
<proteinExistence type="predicted"/>
<feature type="region of interest" description="Disordered" evidence="1">
    <location>
        <begin position="165"/>
        <end position="188"/>
    </location>
</feature>
<dbReference type="InterPro" id="IPR008928">
    <property type="entry name" value="6-hairpin_glycosidase_sf"/>
</dbReference>
<dbReference type="InterPro" id="IPR050883">
    <property type="entry name" value="PNGase"/>
</dbReference>
<dbReference type="Gene3D" id="1.20.1050.60">
    <property type="entry name" value="alpha-1,2-mannosidase"/>
    <property type="match status" value="1"/>
</dbReference>
<dbReference type="NCBIfam" id="TIGR01180">
    <property type="entry name" value="aman2_put"/>
    <property type="match status" value="1"/>
</dbReference>
<dbReference type="GO" id="GO:0005829">
    <property type="term" value="C:cytosol"/>
    <property type="evidence" value="ECO:0007669"/>
    <property type="project" value="TreeGrafter"/>
</dbReference>
<evidence type="ECO:0000259" key="3">
    <source>
        <dbReference type="Pfam" id="PF17678"/>
    </source>
</evidence>
<dbReference type="KEGG" id="mhos:CXR34_01880"/>
<evidence type="ECO:0000259" key="2">
    <source>
        <dbReference type="Pfam" id="PF07971"/>
    </source>
</evidence>
<reference evidence="4 5" key="1">
    <citation type="submission" date="2017-12" db="EMBL/GenBank/DDBJ databases">
        <title>Isolation and characterization of estrogens degradatiion strain Microbacterium hominis SJTG1.</title>
        <authorList>
            <person name="Xiong W."/>
            <person name="Yin C."/>
            <person name="Zheng D."/>
            <person name="Liang R."/>
        </authorList>
    </citation>
    <scope>NUCLEOTIDE SEQUENCE [LARGE SCALE GENOMIC DNA]</scope>
    <source>
        <strain evidence="4 5">SJTG1</strain>
    </source>
</reference>
<accession>A0A2K9DFU9</accession>